<proteinExistence type="predicted"/>
<keyword evidence="2" id="KW-1185">Reference proteome</keyword>
<reference evidence="1 2" key="1">
    <citation type="submission" date="2019-05" db="EMBL/GenBank/DDBJ databases">
        <title>Another draft genome of Portunus trituberculatus and its Hox gene families provides insights of decapod evolution.</title>
        <authorList>
            <person name="Jeong J.-H."/>
            <person name="Song I."/>
            <person name="Kim S."/>
            <person name="Choi T."/>
            <person name="Kim D."/>
            <person name="Ryu S."/>
            <person name="Kim W."/>
        </authorList>
    </citation>
    <scope>NUCLEOTIDE SEQUENCE [LARGE SCALE GENOMIC DNA]</scope>
    <source>
        <tissue evidence="1">Muscle</tissue>
    </source>
</reference>
<dbReference type="AlphaFoldDB" id="A0A5B7KH56"/>
<dbReference type="EMBL" id="VSRR010151864">
    <property type="protein sequence ID" value="MPD06560.1"/>
    <property type="molecule type" value="Genomic_DNA"/>
</dbReference>
<name>A0A5B7KH56_PORTR</name>
<protein>
    <submittedName>
        <fullName evidence="1">Uncharacterized protein</fullName>
    </submittedName>
</protein>
<comment type="caution">
    <text evidence="1">The sequence shown here is derived from an EMBL/GenBank/DDBJ whole genome shotgun (WGS) entry which is preliminary data.</text>
</comment>
<organism evidence="1 2">
    <name type="scientific">Portunus trituberculatus</name>
    <name type="common">Swimming crab</name>
    <name type="synonym">Neptunus trituberculatus</name>
    <dbReference type="NCBI Taxonomy" id="210409"/>
    <lineage>
        <taxon>Eukaryota</taxon>
        <taxon>Metazoa</taxon>
        <taxon>Ecdysozoa</taxon>
        <taxon>Arthropoda</taxon>
        <taxon>Crustacea</taxon>
        <taxon>Multicrustacea</taxon>
        <taxon>Malacostraca</taxon>
        <taxon>Eumalacostraca</taxon>
        <taxon>Eucarida</taxon>
        <taxon>Decapoda</taxon>
        <taxon>Pleocyemata</taxon>
        <taxon>Brachyura</taxon>
        <taxon>Eubrachyura</taxon>
        <taxon>Portunoidea</taxon>
        <taxon>Portunidae</taxon>
        <taxon>Portuninae</taxon>
        <taxon>Portunus</taxon>
    </lineage>
</organism>
<gene>
    <name evidence="1" type="ORF">E2C01_102376</name>
</gene>
<accession>A0A5B7KH56</accession>
<dbReference type="Proteomes" id="UP000324222">
    <property type="component" value="Unassembled WGS sequence"/>
</dbReference>
<evidence type="ECO:0000313" key="2">
    <source>
        <dbReference type="Proteomes" id="UP000324222"/>
    </source>
</evidence>
<sequence>MQVTAASPPPLSILAARGLTALMLPKRDNNSVKRPSFSLLAGREWWCPEPTRATSTTRLSTSASLLLSLR</sequence>
<evidence type="ECO:0000313" key="1">
    <source>
        <dbReference type="EMBL" id="MPD06560.1"/>
    </source>
</evidence>